<dbReference type="PANTHER" id="PTHR36440:SF1">
    <property type="entry name" value="PUTATIVE (AFU_ORTHOLOGUE AFUA_8G07350)-RELATED"/>
    <property type="match status" value="1"/>
</dbReference>
<accession>A0A4R8XT53</accession>
<proteinExistence type="predicted"/>
<protein>
    <submittedName>
        <fullName evidence="2">Cupin domain-containing protein</fullName>
    </submittedName>
</protein>
<dbReference type="InterPro" id="IPR011051">
    <property type="entry name" value="RmlC_Cupin_sf"/>
</dbReference>
<dbReference type="InterPro" id="IPR053146">
    <property type="entry name" value="QDO-like"/>
</dbReference>
<evidence type="ECO:0000313" key="2">
    <source>
        <dbReference type="EMBL" id="TFC81352.1"/>
    </source>
</evidence>
<dbReference type="PANTHER" id="PTHR36440">
    <property type="entry name" value="PUTATIVE (AFU_ORTHOLOGUE AFUA_8G07350)-RELATED"/>
    <property type="match status" value="1"/>
</dbReference>
<dbReference type="InterPro" id="IPR014710">
    <property type="entry name" value="RmlC-like_jellyroll"/>
</dbReference>
<dbReference type="AlphaFoldDB" id="A0A4R8XT53"/>
<dbReference type="InterPro" id="IPR013096">
    <property type="entry name" value="Cupin_2"/>
</dbReference>
<gene>
    <name evidence="2" type="ORF">E3T23_07735</name>
</gene>
<dbReference type="RefSeq" id="WP_134369781.1">
    <property type="nucleotide sequence ID" value="NZ_SOGN01000035.1"/>
</dbReference>
<dbReference type="EMBL" id="SOGN01000035">
    <property type="protein sequence ID" value="TFC81352.1"/>
    <property type="molecule type" value="Genomic_DNA"/>
</dbReference>
<dbReference type="OrthoDB" id="9791637at2"/>
<evidence type="ECO:0000259" key="1">
    <source>
        <dbReference type="Pfam" id="PF07883"/>
    </source>
</evidence>
<dbReference type="Pfam" id="PF07883">
    <property type="entry name" value="Cupin_2"/>
    <property type="match status" value="1"/>
</dbReference>
<comment type="caution">
    <text evidence="2">The sequence shown here is derived from an EMBL/GenBank/DDBJ whole genome shotgun (WGS) entry which is preliminary data.</text>
</comment>
<dbReference type="Proteomes" id="UP000298433">
    <property type="component" value="Unassembled WGS sequence"/>
</dbReference>
<evidence type="ECO:0000313" key="3">
    <source>
        <dbReference type="Proteomes" id="UP000298433"/>
    </source>
</evidence>
<name>A0A4R8XT53_9MICO</name>
<dbReference type="SUPFAM" id="SSF51182">
    <property type="entry name" value="RmlC-like cupins"/>
    <property type="match status" value="1"/>
</dbReference>
<organism evidence="2 3">
    <name type="scientific">Cryobacterium cheniae</name>
    <dbReference type="NCBI Taxonomy" id="1259262"/>
    <lineage>
        <taxon>Bacteria</taxon>
        <taxon>Bacillati</taxon>
        <taxon>Actinomycetota</taxon>
        <taxon>Actinomycetes</taxon>
        <taxon>Micrococcales</taxon>
        <taxon>Microbacteriaceae</taxon>
        <taxon>Cryobacterium</taxon>
    </lineage>
</organism>
<sequence length="167" mass="18058">MNVNRAGSAGIRIKTARAIESTGDASALDRYILDSADSGGAIAVVEHLLAPRTLAAPIHRHSREDEYSLVLAGRLGVFEDGDEVVASPGDLVFKPRGRWHTFWNAGEEPLRVLELIVPGGIEQLFRQLAEPGGEYDPATLPPLAAEYGGEVDFEATMPLMQRHGLVF</sequence>
<dbReference type="Gene3D" id="2.60.120.10">
    <property type="entry name" value="Jelly Rolls"/>
    <property type="match status" value="1"/>
</dbReference>
<feature type="domain" description="Cupin type-2" evidence="1">
    <location>
        <begin position="48"/>
        <end position="114"/>
    </location>
</feature>
<reference evidence="2 3" key="1">
    <citation type="submission" date="2019-03" db="EMBL/GenBank/DDBJ databases">
        <title>Genomics of glacier-inhabiting Cryobacterium strains.</title>
        <authorList>
            <person name="Liu Q."/>
            <person name="Xin Y.-H."/>
        </authorList>
    </citation>
    <scope>NUCLEOTIDE SEQUENCE [LARGE SCALE GENOMIC DNA]</scope>
    <source>
        <strain evidence="2 3">TMT2-48-2</strain>
    </source>
</reference>
<keyword evidence="3" id="KW-1185">Reference proteome</keyword>